<comment type="caution">
    <text evidence="7">The sequence shown here is derived from an EMBL/GenBank/DDBJ whole genome shotgun (WGS) entry which is preliminary data.</text>
</comment>
<dbReference type="InterPro" id="IPR032675">
    <property type="entry name" value="LRR_dom_sf"/>
</dbReference>
<keyword evidence="8" id="KW-1185">Reference proteome</keyword>
<dbReference type="InterPro" id="IPR027417">
    <property type="entry name" value="P-loop_NTPase"/>
</dbReference>
<dbReference type="PANTHER" id="PTHR33463:SF218">
    <property type="entry name" value="DISEASE RESISTANCE PROTEIN RPS2-LIKE"/>
    <property type="match status" value="1"/>
</dbReference>
<dbReference type="AlphaFoldDB" id="A0A2G2ZN82"/>
<evidence type="ECO:0000313" key="7">
    <source>
        <dbReference type="EMBL" id="PHT83449.1"/>
    </source>
</evidence>
<feature type="domain" description="NB-ARC" evidence="6">
    <location>
        <begin position="449"/>
        <end position="604"/>
    </location>
</feature>
<evidence type="ECO:0000256" key="2">
    <source>
        <dbReference type="ARBA" id="ARBA00022614"/>
    </source>
</evidence>
<accession>A0A2G2ZN82</accession>
<dbReference type="Gene3D" id="3.40.50.300">
    <property type="entry name" value="P-loop containing nucleotide triphosphate hydrolases"/>
    <property type="match status" value="1"/>
</dbReference>
<dbReference type="SUPFAM" id="SSF52058">
    <property type="entry name" value="L domain-like"/>
    <property type="match status" value="1"/>
</dbReference>
<evidence type="ECO:0000256" key="3">
    <source>
        <dbReference type="ARBA" id="ARBA00022821"/>
    </source>
</evidence>
<keyword evidence="4" id="KW-0067">ATP-binding</keyword>
<keyword evidence="4" id="KW-0547">Nucleotide-binding</keyword>
<dbReference type="SUPFAM" id="SSF52540">
    <property type="entry name" value="P-loop containing nucleoside triphosphate hydrolases"/>
    <property type="match status" value="1"/>
</dbReference>
<dbReference type="Proteomes" id="UP000222542">
    <property type="component" value="Unassembled WGS sequence"/>
</dbReference>
<evidence type="ECO:0000256" key="4">
    <source>
        <dbReference type="ARBA" id="ARBA00022840"/>
    </source>
</evidence>
<dbReference type="Pfam" id="PF00931">
    <property type="entry name" value="NB-ARC"/>
    <property type="match status" value="1"/>
</dbReference>
<organism evidence="7 8">
    <name type="scientific">Capsicum annuum</name>
    <name type="common">Capsicum pepper</name>
    <dbReference type="NCBI Taxonomy" id="4072"/>
    <lineage>
        <taxon>Eukaryota</taxon>
        <taxon>Viridiplantae</taxon>
        <taxon>Streptophyta</taxon>
        <taxon>Embryophyta</taxon>
        <taxon>Tracheophyta</taxon>
        <taxon>Spermatophyta</taxon>
        <taxon>Magnoliopsida</taxon>
        <taxon>eudicotyledons</taxon>
        <taxon>Gunneridae</taxon>
        <taxon>Pentapetalae</taxon>
        <taxon>asterids</taxon>
        <taxon>lamiids</taxon>
        <taxon>Solanales</taxon>
        <taxon>Solanaceae</taxon>
        <taxon>Solanoideae</taxon>
        <taxon>Capsiceae</taxon>
        <taxon>Capsicum</taxon>
    </lineage>
</organism>
<dbReference type="FunFam" id="1.10.8.430:FF:000003">
    <property type="entry name" value="Probable disease resistance protein At5g66910"/>
    <property type="match status" value="1"/>
</dbReference>
<keyword evidence="2" id="KW-0433">Leucine-rich repeat</keyword>
<feature type="region of interest" description="Disordered" evidence="5">
    <location>
        <begin position="344"/>
        <end position="363"/>
    </location>
</feature>
<gene>
    <name evidence="7" type="ORF">T459_11892</name>
</gene>
<proteinExistence type="inferred from homology"/>
<sequence length="1075" mass="122626">MHRAWANGLPPPPVPTDNLEYLSILPPVSHPQFPIFVDMPQHIQPLPSDQHYAPEPTFKSTGPCNCPQLLEFPPNTEKPVMTEEQEEIARKLRSLELTMKNLQGLGGYKSVSYKDLCMFPDVHLPFDFKMPKFEKYDGHSDPIAHLRFYCNQLRGARGKKELLMAYFGESLSGLGSEWFVDQDIDKWISWDDLANGFLQQFQYSVELIPDEKSLTGIKRRILRVSGSKPFIEVLKMGEMIEDGIKTGRIVSFATLKATTQVIQKGSGSVGGKKNEEDASAIIVGQQARARGPYHRYPRAQTQVYGQVPQNPSQNSLYSIPPSPYQVYNAQPYVQPPSYPHWRTSTLSSYPPTPHTYRSPSRRGFQFKPNNEMRQKLRDRFTPIGESYASLFQRLGHSIDNYRALKREIKKMIQDKSIMVQNIDRDTLSRLGYSILLSRDAFLGQILDSSLQHASVWEAGGVGKTTLVTNLNNELLKTGVLSRKLSFGVVIWVTVTKPPIDIRQVQAQIASRLNMKIDSEGSDRSIASKICERLEEETSFLLIMDDVGEAINLDDVGVPQLSARSKVIITSRFLSVCCQMKTDVEMKVYTLDEDKSWQLFDKNVGDIVNQEQIYPLAKEIARECDGLPLAIIVIGSSMRGKTRVELWKDALKSLRMSEPHSKVVEDKCCWAEGILGEHDTYEEAYNRGITLIESLKDDCLLEDAKMKTGWREVVHYVKMHDVVRDVSRWIASTFGDEHTSVFQAGIGLTEHCLLPSIVCQLHAVILQNCYWLKELPPIGNLHSLQVLDCDDTMLSCLPHGMDNLTNLRLLNMPVSNMKSISKGFFLKFPSIEMLNMWRSCLRAISFDEISSLHNLIYLFIRVDSSSFFNRDYTWMTRLKRFHIRVGEYSLYAPYNKSKRVISVYECDIFSNGELSVMLQFASDLYLEKCRVEGGSGQFDPLPNLEYIELRFVENLKSVSDFGQYWGLRFSKLRQLVIYRCESLTCLFKDGGACSVPKHMEEITRVRKLKLFLLPELGTLGEPQSMWEHLEELNVSYCDRLRKLPLSIQTSNNIKVIKEYHIGGANWNGMMITSSQI</sequence>
<dbReference type="GO" id="GO:0006952">
    <property type="term" value="P:defense response"/>
    <property type="evidence" value="ECO:0007669"/>
    <property type="project" value="UniProtKB-KW"/>
</dbReference>
<keyword evidence="3" id="KW-0611">Plant defense</keyword>
<dbReference type="EMBL" id="AYRZ02000004">
    <property type="protein sequence ID" value="PHT83449.1"/>
    <property type="molecule type" value="Genomic_DNA"/>
</dbReference>
<dbReference type="Gramene" id="PHT83449">
    <property type="protein sequence ID" value="PHT83449"/>
    <property type="gene ID" value="T459_11892"/>
</dbReference>
<evidence type="ECO:0000256" key="1">
    <source>
        <dbReference type="ARBA" id="ARBA00008894"/>
    </source>
</evidence>
<dbReference type="Gene3D" id="1.10.8.430">
    <property type="entry name" value="Helical domain of apoptotic protease-activating factors"/>
    <property type="match status" value="1"/>
</dbReference>
<name>A0A2G2ZN82_CAPAN</name>
<dbReference type="PRINTS" id="PR00364">
    <property type="entry name" value="DISEASERSIST"/>
</dbReference>
<evidence type="ECO:0000313" key="8">
    <source>
        <dbReference type="Proteomes" id="UP000222542"/>
    </source>
</evidence>
<reference evidence="7 8" key="1">
    <citation type="journal article" date="2014" name="Nat. Genet.">
        <title>Genome sequence of the hot pepper provides insights into the evolution of pungency in Capsicum species.</title>
        <authorList>
            <person name="Kim S."/>
            <person name="Park M."/>
            <person name="Yeom S.I."/>
            <person name="Kim Y.M."/>
            <person name="Lee J.M."/>
            <person name="Lee H.A."/>
            <person name="Seo E."/>
            <person name="Choi J."/>
            <person name="Cheong K."/>
            <person name="Kim K.T."/>
            <person name="Jung K."/>
            <person name="Lee G.W."/>
            <person name="Oh S.K."/>
            <person name="Bae C."/>
            <person name="Kim S.B."/>
            <person name="Lee H.Y."/>
            <person name="Kim S.Y."/>
            <person name="Kim M.S."/>
            <person name="Kang B.C."/>
            <person name="Jo Y.D."/>
            <person name="Yang H.B."/>
            <person name="Jeong H.J."/>
            <person name="Kang W.H."/>
            <person name="Kwon J.K."/>
            <person name="Shin C."/>
            <person name="Lim J.Y."/>
            <person name="Park J.H."/>
            <person name="Huh J.H."/>
            <person name="Kim J.S."/>
            <person name="Kim B.D."/>
            <person name="Cohen O."/>
            <person name="Paran I."/>
            <person name="Suh M.C."/>
            <person name="Lee S.B."/>
            <person name="Kim Y.K."/>
            <person name="Shin Y."/>
            <person name="Noh S.J."/>
            <person name="Park J."/>
            <person name="Seo Y.S."/>
            <person name="Kwon S.Y."/>
            <person name="Kim H.A."/>
            <person name="Park J.M."/>
            <person name="Kim H.J."/>
            <person name="Choi S.B."/>
            <person name="Bosland P.W."/>
            <person name="Reeves G."/>
            <person name="Jo S.H."/>
            <person name="Lee B.W."/>
            <person name="Cho H.T."/>
            <person name="Choi H.S."/>
            <person name="Lee M.S."/>
            <person name="Yu Y."/>
            <person name="Do Choi Y."/>
            <person name="Park B.S."/>
            <person name="van Deynze A."/>
            <person name="Ashrafi H."/>
            <person name="Hill T."/>
            <person name="Kim W.T."/>
            <person name="Pai H.S."/>
            <person name="Ahn H.K."/>
            <person name="Yeam I."/>
            <person name="Giovannoni J.J."/>
            <person name="Rose J.K."/>
            <person name="Sorensen I."/>
            <person name="Lee S.J."/>
            <person name="Kim R.W."/>
            <person name="Choi I.Y."/>
            <person name="Choi B.S."/>
            <person name="Lim J.S."/>
            <person name="Lee Y.H."/>
            <person name="Choi D."/>
        </authorList>
    </citation>
    <scope>NUCLEOTIDE SEQUENCE [LARGE SCALE GENOMIC DNA]</scope>
    <source>
        <strain evidence="8">cv. CM334</strain>
    </source>
</reference>
<reference evidence="7 8" key="2">
    <citation type="journal article" date="2017" name="Genome Biol.">
        <title>New reference genome sequences of hot pepper reveal the massive evolution of plant disease-resistance genes by retroduplication.</title>
        <authorList>
            <person name="Kim S."/>
            <person name="Park J."/>
            <person name="Yeom S.I."/>
            <person name="Kim Y.M."/>
            <person name="Seo E."/>
            <person name="Kim K.T."/>
            <person name="Kim M.S."/>
            <person name="Lee J.M."/>
            <person name="Cheong K."/>
            <person name="Shin H.S."/>
            <person name="Kim S.B."/>
            <person name="Han K."/>
            <person name="Lee J."/>
            <person name="Park M."/>
            <person name="Lee H.A."/>
            <person name="Lee H.Y."/>
            <person name="Lee Y."/>
            <person name="Oh S."/>
            <person name="Lee J.H."/>
            <person name="Choi E."/>
            <person name="Choi E."/>
            <person name="Lee S.E."/>
            <person name="Jeon J."/>
            <person name="Kim H."/>
            <person name="Choi G."/>
            <person name="Song H."/>
            <person name="Lee J."/>
            <person name="Lee S.C."/>
            <person name="Kwon J.K."/>
            <person name="Lee H.Y."/>
            <person name="Koo N."/>
            <person name="Hong Y."/>
            <person name="Kim R.W."/>
            <person name="Kang W.H."/>
            <person name="Huh J.H."/>
            <person name="Kang B.C."/>
            <person name="Yang T.J."/>
            <person name="Lee Y.H."/>
            <person name="Bennetzen J.L."/>
            <person name="Choi D."/>
        </authorList>
    </citation>
    <scope>NUCLEOTIDE SEQUENCE [LARGE SCALE GENOMIC DNA]</scope>
    <source>
        <strain evidence="8">cv. CM334</strain>
    </source>
</reference>
<comment type="similarity">
    <text evidence="1">Belongs to the disease resistance NB-LRR family.</text>
</comment>
<dbReference type="Gene3D" id="3.80.10.10">
    <property type="entry name" value="Ribonuclease Inhibitor"/>
    <property type="match status" value="2"/>
</dbReference>
<dbReference type="InterPro" id="IPR050905">
    <property type="entry name" value="Plant_NBS-LRR"/>
</dbReference>
<dbReference type="InterPro" id="IPR042197">
    <property type="entry name" value="Apaf_helical"/>
</dbReference>
<dbReference type="InterPro" id="IPR002182">
    <property type="entry name" value="NB-ARC"/>
</dbReference>
<protein>
    <recommendedName>
        <fullName evidence="6">NB-ARC domain-containing protein</fullName>
    </recommendedName>
</protein>
<dbReference type="GO" id="GO:0005524">
    <property type="term" value="F:ATP binding"/>
    <property type="evidence" value="ECO:0007669"/>
    <property type="project" value="UniProtKB-KW"/>
</dbReference>
<evidence type="ECO:0000259" key="6">
    <source>
        <dbReference type="Pfam" id="PF00931"/>
    </source>
</evidence>
<evidence type="ECO:0000256" key="5">
    <source>
        <dbReference type="SAM" id="MobiDB-lite"/>
    </source>
</evidence>
<dbReference type="PANTHER" id="PTHR33463">
    <property type="entry name" value="NB-ARC DOMAIN-CONTAINING PROTEIN-RELATED"/>
    <property type="match status" value="1"/>
</dbReference>
<dbReference type="GO" id="GO:0043531">
    <property type="term" value="F:ADP binding"/>
    <property type="evidence" value="ECO:0007669"/>
    <property type="project" value="InterPro"/>
</dbReference>